<sequence>MHHTATITRIYSSCAPAAAESDKERERERKERLHSWADNKTRVIFLLRKIEEPWVQILVRTIGFFRLSFGGMRTHVIRVSRAGFFSGGWRRRYFPHNLVTHNAFAAAIDFDISVRGSHLAAIMRLIIALATHFIYYTYIQAFYIFLLLFQYERPLS</sequence>
<evidence type="ECO:0000313" key="3">
    <source>
        <dbReference type="Proteomes" id="UP001627154"/>
    </source>
</evidence>
<comment type="caution">
    <text evidence="2">The sequence shown here is derived from an EMBL/GenBank/DDBJ whole genome shotgun (WGS) entry which is preliminary data.</text>
</comment>
<feature type="transmembrane region" description="Helical" evidence="1">
    <location>
        <begin position="125"/>
        <end position="149"/>
    </location>
</feature>
<dbReference type="Proteomes" id="UP001627154">
    <property type="component" value="Unassembled WGS sequence"/>
</dbReference>
<keyword evidence="3" id="KW-1185">Reference proteome</keyword>
<dbReference type="AlphaFoldDB" id="A0ABD2X1V0"/>
<accession>A0ABD2X1V0</accession>
<proteinExistence type="predicted"/>
<keyword evidence="1" id="KW-0472">Membrane</keyword>
<dbReference type="EMBL" id="JBJJXI010000059">
    <property type="protein sequence ID" value="KAL3398817.1"/>
    <property type="molecule type" value="Genomic_DNA"/>
</dbReference>
<organism evidence="2 3">
    <name type="scientific">Trichogramma kaykai</name>
    <dbReference type="NCBI Taxonomy" id="54128"/>
    <lineage>
        <taxon>Eukaryota</taxon>
        <taxon>Metazoa</taxon>
        <taxon>Ecdysozoa</taxon>
        <taxon>Arthropoda</taxon>
        <taxon>Hexapoda</taxon>
        <taxon>Insecta</taxon>
        <taxon>Pterygota</taxon>
        <taxon>Neoptera</taxon>
        <taxon>Endopterygota</taxon>
        <taxon>Hymenoptera</taxon>
        <taxon>Apocrita</taxon>
        <taxon>Proctotrupomorpha</taxon>
        <taxon>Chalcidoidea</taxon>
        <taxon>Trichogrammatidae</taxon>
        <taxon>Trichogramma</taxon>
    </lineage>
</organism>
<reference evidence="2 3" key="1">
    <citation type="journal article" date="2024" name="bioRxiv">
        <title>A reference genome for Trichogramma kaykai: A tiny desert-dwelling parasitoid wasp with competing sex-ratio distorters.</title>
        <authorList>
            <person name="Culotta J."/>
            <person name="Lindsey A.R."/>
        </authorList>
    </citation>
    <scope>NUCLEOTIDE SEQUENCE [LARGE SCALE GENOMIC DNA]</scope>
    <source>
        <strain evidence="2 3">KSX58</strain>
    </source>
</reference>
<keyword evidence="1" id="KW-1133">Transmembrane helix</keyword>
<keyword evidence="1" id="KW-0812">Transmembrane</keyword>
<evidence type="ECO:0000313" key="2">
    <source>
        <dbReference type="EMBL" id="KAL3398817.1"/>
    </source>
</evidence>
<evidence type="ECO:0000256" key="1">
    <source>
        <dbReference type="SAM" id="Phobius"/>
    </source>
</evidence>
<name>A0ABD2X1V0_9HYME</name>
<protein>
    <submittedName>
        <fullName evidence="2">Uncharacterized protein</fullName>
    </submittedName>
</protein>
<gene>
    <name evidence="2" type="ORF">TKK_007922</name>
</gene>